<comment type="cofactor">
    <cofactor evidence="1">
        <name>Mg(2+)</name>
        <dbReference type="ChEBI" id="CHEBI:18420"/>
    </cofactor>
</comment>
<dbReference type="SFLD" id="SFLDS00001">
    <property type="entry name" value="Enolase"/>
    <property type="match status" value="1"/>
</dbReference>
<evidence type="ECO:0000259" key="4">
    <source>
        <dbReference type="SMART" id="SM00922"/>
    </source>
</evidence>
<dbReference type="InterPro" id="IPR029017">
    <property type="entry name" value="Enolase-like_N"/>
</dbReference>
<dbReference type="PANTHER" id="PTHR13794:SF58">
    <property type="entry name" value="MITOCHONDRIAL ENOLASE SUPERFAMILY MEMBER 1"/>
    <property type="match status" value="1"/>
</dbReference>
<comment type="caution">
    <text evidence="5">The sequence shown here is derived from an EMBL/GenBank/DDBJ whole genome shotgun (WGS) entry which is preliminary data.</text>
</comment>
<dbReference type="PANTHER" id="PTHR13794">
    <property type="entry name" value="ENOLASE SUPERFAMILY, MANDELATE RACEMASE"/>
    <property type="match status" value="1"/>
</dbReference>
<keyword evidence="3" id="KW-0460">Magnesium</keyword>
<evidence type="ECO:0000313" key="5">
    <source>
        <dbReference type="EMBL" id="GAI97694.1"/>
    </source>
</evidence>
<dbReference type="Gene3D" id="3.30.390.10">
    <property type="entry name" value="Enolase-like, N-terminal domain"/>
    <property type="match status" value="1"/>
</dbReference>
<dbReference type="AlphaFoldDB" id="X1UZ96"/>
<gene>
    <name evidence="5" type="ORF">S12H4_37243</name>
</gene>
<dbReference type="InterPro" id="IPR036849">
    <property type="entry name" value="Enolase-like_C_sf"/>
</dbReference>
<dbReference type="InterPro" id="IPR046945">
    <property type="entry name" value="RHMD-like"/>
</dbReference>
<dbReference type="InterPro" id="IPR013342">
    <property type="entry name" value="Mandelate_racemase_C"/>
</dbReference>
<dbReference type="SUPFAM" id="SSF54826">
    <property type="entry name" value="Enolase N-terminal domain-like"/>
    <property type="match status" value="1"/>
</dbReference>
<evidence type="ECO:0000256" key="3">
    <source>
        <dbReference type="ARBA" id="ARBA00022842"/>
    </source>
</evidence>
<sequence length="268" mass="31031">GTEGSFKGSGAQDLKTLQKHLAKIRELLVGRNPFNPTLEGELLWETIYPGKAKLFAQGRDPLTGEIIVNKPRERRHTKTGRVFMAFSTVDIALWDLRGKLLKQPSYRIIGKTNRRQVPVYWRPGEANRGLDDARQRAREAYDKGYCYQKWYFTKSAKDGDIGLKENIELVRILREELPDAKLMFDNHSIRYYADVDYSVKLCKAVAPYKPFWIEEPICPEHVDGYARIKEETGVTIAGGEHWYTRWQVKPFLDRKCVDYVQSDPVWCG</sequence>
<dbReference type="SMART" id="SM00922">
    <property type="entry name" value="MR_MLE"/>
    <property type="match status" value="1"/>
</dbReference>
<name>X1UZ96_9ZZZZ</name>
<keyword evidence="2" id="KW-0479">Metal-binding</keyword>
<dbReference type="Gene3D" id="3.20.20.120">
    <property type="entry name" value="Enolase-like C-terminal domain"/>
    <property type="match status" value="1"/>
</dbReference>
<proteinExistence type="predicted"/>
<dbReference type="Pfam" id="PF13378">
    <property type="entry name" value="MR_MLE_C"/>
    <property type="match status" value="1"/>
</dbReference>
<evidence type="ECO:0000256" key="1">
    <source>
        <dbReference type="ARBA" id="ARBA00001946"/>
    </source>
</evidence>
<feature type="non-terminal residue" evidence="5">
    <location>
        <position position="1"/>
    </location>
</feature>
<dbReference type="SUPFAM" id="SSF51604">
    <property type="entry name" value="Enolase C-terminal domain-like"/>
    <property type="match status" value="1"/>
</dbReference>
<dbReference type="GO" id="GO:0016052">
    <property type="term" value="P:carbohydrate catabolic process"/>
    <property type="evidence" value="ECO:0007669"/>
    <property type="project" value="TreeGrafter"/>
</dbReference>
<dbReference type="EMBL" id="BARW01022284">
    <property type="protein sequence ID" value="GAI97694.1"/>
    <property type="molecule type" value="Genomic_DNA"/>
</dbReference>
<dbReference type="GO" id="GO:0000287">
    <property type="term" value="F:magnesium ion binding"/>
    <property type="evidence" value="ECO:0007669"/>
    <property type="project" value="TreeGrafter"/>
</dbReference>
<evidence type="ECO:0000256" key="2">
    <source>
        <dbReference type="ARBA" id="ARBA00022723"/>
    </source>
</evidence>
<accession>X1UZ96</accession>
<organism evidence="5">
    <name type="scientific">marine sediment metagenome</name>
    <dbReference type="NCBI Taxonomy" id="412755"/>
    <lineage>
        <taxon>unclassified sequences</taxon>
        <taxon>metagenomes</taxon>
        <taxon>ecological metagenomes</taxon>
    </lineage>
</organism>
<dbReference type="GO" id="GO:0016836">
    <property type="term" value="F:hydro-lyase activity"/>
    <property type="evidence" value="ECO:0007669"/>
    <property type="project" value="TreeGrafter"/>
</dbReference>
<reference evidence="5" key="1">
    <citation type="journal article" date="2014" name="Front. Microbiol.">
        <title>High frequency of phylogenetically diverse reductive dehalogenase-homologous genes in deep subseafloor sedimentary metagenomes.</title>
        <authorList>
            <person name="Kawai M."/>
            <person name="Futagami T."/>
            <person name="Toyoda A."/>
            <person name="Takaki Y."/>
            <person name="Nishi S."/>
            <person name="Hori S."/>
            <person name="Arai W."/>
            <person name="Tsubouchi T."/>
            <person name="Morono Y."/>
            <person name="Uchiyama I."/>
            <person name="Ito T."/>
            <person name="Fujiyama A."/>
            <person name="Inagaki F."/>
            <person name="Takami H."/>
        </authorList>
    </citation>
    <scope>NUCLEOTIDE SEQUENCE</scope>
    <source>
        <strain evidence="5">Expedition CK06-06</strain>
    </source>
</reference>
<dbReference type="InterPro" id="IPR029065">
    <property type="entry name" value="Enolase_C-like"/>
</dbReference>
<protein>
    <recommendedName>
        <fullName evidence="4">Mandelate racemase/muconate lactonizing enzyme C-terminal domain-containing protein</fullName>
    </recommendedName>
</protein>
<feature type="domain" description="Mandelate racemase/muconate lactonizing enzyme C-terminal" evidence="4">
    <location>
        <begin position="130"/>
        <end position="235"/>
    </location>
</feature>
<feature type="non-terminal residue" evidence="5">
    <location>
        <position position="268"/>
    </location>
</feature>